<evidence type="ECO:0000256" key="4">
    <source>
        <dbReference type="ARBA" id="ARBA00023004"/>
    </source>
</evidence>
<dbReference type="EMBL" id="BSPD01000020">
    <property type="protein sequence ID" value="GLS24861.1"/>
    <property type="molecule type" value="Genomic_DNA"/>
</dbReference>
<dbReference type="PANTHER" id="PTHR31136:SF5">
    <property type="entry name" value="2-OXOADIPATE DIOXYGENASE_DECARBOXYLASE, CHLOROPLASTIC"/>
    <property type="match status" value="1"/>
</dbReference>
<evidence type="ECO:0000256" key="6">
    <source>
        <dbReference type="ARBA" id="ARBA00035023"/>
    </source>
</evidence>
<dbReference type="SMART" id="SM01150">
    <property type="entry name" value="DUF1338"/>
    <property type="match status" value="1"/>
</dbReference>
<evidence type="ECO:0000256" key="2">
    <source>
        <dbReference type="ARBA" id="ARBA00022964"/>
    </source>
</evidence>
<keyword evidence="3" id="KW-0560">Oxidoreductase</keyword>
<evidence type="ECO:0000256" key="1">
    <source>
        <dbReference type="ARBA" id="ARBA00001954"/>
    </source>
</evidence>
<evidence type="ECO:0000256" key="3">
    <source>
        <dbReference type="ARBA" id="ARBA00023002"/>
    </source>
</evidence>
<keyword evidence="2" id="KW-0223">Dioxygenase</keyword>
<name>A0AA37WMD4_9GAMM</name>
<evidence type="ECO:0000256" key="5">
    <source>
        <dbReference type="ARBA" id="ARBA00035013"/>
    </source>
</evidence>
<organism evidence="8 9">
    <name type="scientific">Marinibactrum halimedae</name>
    <dbReference type="NCBI Taxonomy" id="1444977"/>
    <lineage>
        <taxon>Bacteria</taxon>
        <taxon>Pseudomonadati</taxon>
        <taxon>Pseudomonadota</taxon>
        <taxon>Gammaproteobacteria</taxon>
        <taxon>Cellvibrionales</taxon>
        <taxon>Cellvibrionaceae</taxon>
        <taxon>Marinibactrum</taxon>
    </lineage>
</organism>
<evidence type="ECO:0000256" key="7">
    <source>
        <dbReference type="ARBA" id="ARBA00035045"/>
    </source>
</evidence>
<protein>
    <recommendedName>
        <fullName evidence="6">2-oxoadipate dioxygenase/decarboxylase</fullName>
        <ecNumber evidence="6">1.13.11.93</ecNumber>
    </recommendedName>
    <alternativeName>
        <fullName evidence="7">2-hydroxyglutarate synthase</fullName>
    </alternativeName>
</protein>
<dbReference type="Proteomes" id="UP001156870">
    <property type="component" value="Unassembled WGS sequence"/>
</dbReference>
<dbReference type="GO" id="GO:0051213">
    <property type="term" value="F:dioxygenase activity"/>
    <property type="evidence" value="ECO:0007669"/>
    <property type="project" value="UniProtKB-KW"/>
</dbReference>
<dbReference type="AlphaFoldDB" id="A0AA37WMD4"/>
<comment type="cofactor">
    <cofactor evidence="1">
        <name>Fe(2+)</name>
        <dbReference type="ChEBI" id="CHEBI:29033"/>
    </cofactor>
</comment>
<dbReference type="InterPro" id="IPR009770">
    <property type="entry name" value="HGLS"/>
</dbReference>
<dbReference type="Gene3D" id="3.10.180.50">
    <property type="match status" value="1"/>
</dbReference>
<reference evidence="8 9" key="1">
    <citation type="journal article" date="2014" name="Int. J. Syst. Evol. Microbiol.">
        <title>Complete genome sequence of Corynebacterium casei LMG S-19264T (=DSM 44701T), isolated from a smear-ripened cheese.</title>
        <authorList>
            <consortium name="US DOE Joint Genome Institute (JGI-PGF)"/>
            <person name="Walter F."/>
            <person name="Albersmeier A."/>
            <person name="Kalinowski J."/>
            <person name="Ruckert C."/>
        </authorList>
    </citation>
    <scope>NUCLEOTIDE SEQUENCE [LARGE SCALE GENOMIC DNA]</scope>
    <source>
        <strain evidence="8 9">NBRC 110095</strain>
    </source>
</reference>
<evidence type="ECO:0000313" key="8">
    <source>
        <dbReference type="EMBL" id="GLS24861.1"/>
    </source>
</evidence>
<proteinExistence type="inferred from homology"/>
<comment type="caution">
    <text evidence="8">The sequence shown here is derived from an EMBL/GenBank/DDBJ whole genome shotgun (WGS) entry which is preliminary data.</text>
</comment>
<dbReference type="PANTHER" id="PTHR31136">
    <property type="entry name" value="DUF1338 DOMAIN-CONTAINING PROTEIN"/>
    <property type="match status" value="1"/>
</dbReference>
<keyword evidence="9" id="KW-1185">Reference proteome</keyword>
<evidence type="ECO:0000313" key="9">
    <source>
        <dbReference type="Proteomes" id="UP001156870"/>
    </source>
</evidence>
<accession>A0AA37WMD4</accession>
<dbReference type="CDD" id="cd16350">
    <property type="entry name" value="VOC_like"/>
    <property type="match status" value="1"/>
</dbReference>
<sequence length="268" mass="30734">MTHNALAMMLDEMWVDYISMTPHAQKIVDLLAAKGETIINDHIALRTFNHPSVNINVLSKPFLELGYQRKGKYEFEEKQLDATHFEHEDKALPKIFISELRLESFSQSLQAKIDELIESVDKEVWANPKLSYSGRPWELSRQEYELLKEESEYCAWVAALGYRPNHFTIFVNALKNFSELSDLNQFLKEEGFSLNNSGGEIKGSKAVFLEQSSTLADSTEVRLSDDTLRIPSCYFEFAKRYVMENGELYQGFVAKSADKIFESTEGSQ</sequence>
<dbReference type="Pfam" id="PF07063">
    <property type="entry name" value="HGLS"/>
    <property type="match status" value="2"/>
</dbReference>
<gene>
    <name evidence="8" type="ORF">GCM10007877_05750</name>
</gene>
<keyword evidence="4" id="KW-0408">Iron</keyword>
<comment type="similarity">
    <text evidence="5">Belongs to the 2-oxoadipate dioxygenase/decarboxylase family.</text>
</comment>
<dbReference type="EC" id="1.13.11.93" evidence="6"/>